<evidence type="ECO:0000259" key="4">
    <source>
        <dbReference type="PROSITE" id="PS50932"/>
    </source>
</evidence>
<keyword evidence="3" id="KW-0804">Transcription</keyword>
<keyword evidence="1" id="KW-0805">Transcription regulation</keyword>
<dbReference type="Pfam" id="PF00356">
    <property type="entry name" value="LacI"/>
    <property type="match status" value="1"/>
</dbReference>
<evidence type="ECO:0000256" key="2">
    <source>
        <dbReference type="ARBA" id="ARBA00023125"/>
    </source>
</evidence>
<name>A0AA41YUL4_9HYPH</name>
<dbReference type="SUPFAM" id="SSF47413">
    <property type="entry name" value="lambda repressor-like DNA-binding domains"/>
    <property type="match status" value="1"/>
</dbReference>
<dbReference type="InterPro" id="IPR010982">
    <property type="entry name" value="Lambda_DNA-bd_dom_sf"/>
</dbReference>
<evidence type="ECO:0000313" key="6">
    <source>
        <dbReference type="Proteomes" id="UP001165667"/>
    </source>
</evidence>
<dbReference type="RefSeq" id="WP_282583851.1">
    <property type="nucleotide sequence ID" value="NZ_JAMOIM010000003.1"/>
</dbReference>
<keyword evidence="6" id="KW-1185">Reference proteome</keyword>
<dbReference type="AlphaFoldDB" id="A0AA41YUL4"/>
<protein>
    <submittedName>
        <fullName evidence="5">LacI family transcriptional regulator</fullName>
    </submittedName>
</protein>
<accession>A0AA41YUL4</accession>
<organism evidence="5 6">
    <name type="scientific">Lichenifustis flavocetrariae</name>
    <dbReference type="NCBI Taxonomy" id="2949735"/>
    <lineage>
        <taxon>Bacteria</taxon>
        <taxon>Pseudomonadati</taxon>
        <taxon>Pseudomonadota</taxon>
        <taxon>Alphaproteobacteria</taxon>
        <taxon>Hyphomicrobiales</taxon>
        <taxon>Lichenihabitantaceae</taxon>
        <taxon>Lichenifustis</taxon>
    </lineage>
</organism>
<dbReference type="Gene3D" id="3.40.50.2300">
    <property type="match status" value="2"/>
</dbReference>
<feature type="domain" description="HTH lacI-type" evidence="4">
    <location>
        <begin position="7"/>
        <end position="61"/>
    </location>
</feature>
<evidence type="ECO:0000313" key="5">
    <source>
        <dbReference type="EMBL" id="MCW6507481.1"/>
    </source>
</evidence>
<keyword evidence="2" id="KW-0238">DNA-binding</keyword>
<sequence>MTANRTIGIRRLAAELGISIGTVSRALNDRTDVNSQTRARVREAAERLGYVANHSGRSLRQGSTGTVGVLWRVSESLETHGDPFSVALFDGMQTELAAQGRDLVLLMTQPHEQLDRVRRVVERRMVDALILPWTEIDDPRLDHVAAQRFPFVALGRSRSGGDHAWIDLDFETAGRTTIERLAGLGHRHIGLMASSRELMQGAVLTEACQAALAALGLPPAAVVPDSLTEAGGYLASAALMERHPRPTALIANSERMAVGAYRLAAERGFVVGQDVAVIAIASDNALCRYLSPSLTCFDPAPFSLGRRLAEVALDQLVAPLTRKTEQLWPMRLIERESDGAARPNV</sequence>
<dbReference type="PROSITE" id="PS50932">
    <property type="entry name" value="HTH_LACI_2"/>
    <property type="match status" value="1"/>
</dbReference>
<dbReference type="CDD" id="cd01392">
    <property type="entry name" value="HTH_LacI"/>
    <property type="match status" value="1"/>
</dbReference>
<dbReference type="GO" id="GO:0003700">
    <property type="term" value="F:DNA-binding transcription factor activity"/>
    <property type="evidence" value="ECO:0007669"/>
    <property type="project" value="TreeGrafter"/>
</dbReference>
<dbReference type="InterPro" id="IPR046335">
    <property type="entry name" value="LacI/GalR-like_sensor"/>
</dbReference>
<dbReference type="SUPFAM" id="SSF53822">
    <property type="entry name" value="Periplasmic binding protein-like I"/>
    <property type="match status" value="1"/>
</dbReference>
<dbReference type="EMBL" id="JAMOIM010000003">
    <property type="protein sequence ID" value="MCW6507481.1"/>
    <property type="molecule type" value="Genomic_DNA"/>
</dbReference>
<dbReference type="Gene3D" id="1.10.260.40">
    <property type="entry name" value="lambda repressor-like DNA-binding domains"/>
    <property type="match status" value="1"/>
</dbReference>
<dbReference type="GO" id="GO:0000976">
    <property type="term" value="F:transcription cis-regulatory region binding"/>
    <property type="evidence" value="ECO:0007669"/>
    <property type="project" value="TreeGrafter"/>
</dbReference>
<dbReference type="InterPro" id="IPR000843">
    <property type="entry name" value="HTH_LacI"/>
</dbReference>
<evidence type="ECO:0000256" key="1">
    <source>
        <dbReference type="ARBA" id="ARBA00023015"/>
    </source>
</evidence>
<proteinExistence type="predicted"/>
<gene>
    <name evidence="5" type="ORF">M8523_05535</name>
</gene>
<reference evidence="5" key="1">
    <citation type="submission" date="2022-05" db="EMBL/GenBank/DDBJ databases">
        <authorList>
            <person name="Pankratov T."/>
        </authorList>
    </citation>
    <scope>NUCLEOTIDE SEQUENCE</scope>
    <source>
        <strain evidence="5">BP6-180914</strain>
    </source>
</reference>
<evidence type="ECO:0000256" key="3">
    <source>
        <dbReference type="ARBA" id="ARBA00023163"/>
    </source>
</evidence>
<dbReference type="Proteomes" id="UP001165667">
    <property type="component" value="Unassembled WGS sequence"/>
</dbReference>
<dbReference type="PANTHER" id="PTHR30146">
    <property type="entry name" value="LACI-RELATED TRANSCRIPTIONAL REPRESSOR"/>
    <property type="match status" value="1"/>
</dbReference>
<comment type="caution">
    <text evidence="5">The sequence shown here is derived from an EMBL/GenBank/DDBJ whole genome shotgun (WGS) entry which is preliminary data.</text>
</comment>
<dbReference type="Pfam" id="PF13377">
    <property type="entry name" value="Peripla_BP_3"/>
    <property type="match status" value="1"/>
</dbReference>
<dbReference type="SMART" id="SM00354">
    <property type="entry name" value="HTH_LACI"/>
    <property type="match status" value="1"/>
</dbReference>
<dbReference type="PANTHER" id="PTHR30146:SF155">
    <property type="entry name" value="ALANINE RACEMASE"/>
    <property type="match status" value="1"/>
</dbReference>
<dbReference type="InterPro" id="IPR028082">
    <property type="entry name" value="Peripla_BP_I"/>
</dbReference>